<comment type="pathway">
    <text evidence="7">Amino-acid biosynthesis; L-methionine biosynthesis via de novo pathway.</text>
</comment>
<dbReference type="SUPFAM" id="SSF51730">
    <property type="entry name" value="FAD-linked oxidoreductase"/>
    <property type="match status" value="1"/>
</dbReference>
<evidence type="ECO:0000256" key="1">
    <source>
        <dbReference type="ARBA" id="ARBA00001974"/>
    </source>
</evidence>
<evidence type="ECO:0000256" key="5">
    <source>
        <dbReference type="ARBA" id="ARBA00022827"/>
    </source>
</evidence>
<comment type="similarity">
    <text evidence="3 9">Belongs to the methylenetetrahydrofolate reductase family.</text>
</comment>
<comment type="pathway">
    <text evidence="2 9">One-carbon metabolism; tetrahydrofolate interconversion.</text>
</comment>
<dbReference type="PANTHER" id="PTHR45754:SF3">
    <property type="entry name" value="METHYLENETETRAHYDROFOLATE REDUCTASE (NADPH)"/>
    <property type="match status" value="1"/>
</dbReference>
<protein>
    <recommendedName>
        <fullName evidence="9">Methylenetetrahydrofolate reductase</fullName>
    </recommendedName>
</protein>
<evidence type="ECO:0000256" key="4">
    <source>
        <dbReference type="ARBA" id="ARBA00022630"/>
    </source>
</evidence>
<dbReference type="Gene3D" id="3.20.20.220">
    <property type="match status" value="1"/>
</dbReference>
<evidence type="ECO:0000256" key="6">
    <source>
        <dbReference type="ARBA" id="ARBA00023002"/>
    </source>
</evidence>
<name>A0A3P3XQQ6_9SPIR</name>
<evidence type="ECO:0000256" key="8">
    <source>
        <dbReference type="ARBA" id="ARBA00048628"/>
    </source>
</evidence>
<dbReference type="PANTHER" id="PTHR45754">
    <property type="entry name" value="METHYLENETETRAHYDROFOLATE REDUCTASE"/>
    <property type="match status" value="1"/>
</dbReference>
<gene>
    <name evidence="10" type="ORF">SPIRO4BDMA_50039</name>
</gene>
<reference evidence="10" key="1">
    <citation type="submission" date="2017-02" db="EMBL/GenBank/DDBJ databases">
        <authorList>
            <person name="Regsiter A."/>
            <person name="William W."/>
        </authorList>
    </citation>
    <scope>NUCLEOTIDE SEQUENCE</scope>
    <source>
        <strain evidence="10">BdmA 4</strain>
    </source>
</reference>
<organism evidence="10">
    <name type="scientific">uncultured spirochete</name>
    <dbReference type="NCBI Taxonomy" id="156406"/>
    <lineage>
        <taxon>Bacteria</taxon>
        <taxon>Pseudomonadati</taxon>
        <taxon>Spirochaetota</taxon>
        <taxon>Spirochaetia</taxon>
        <taxon>Spirochaetales</taxon>
        <taxon>environmental samples</taxon>
    </lineage>
</organism>
<dbReference type="GO" id="GO:0035999">
    <property type="term" value="P:tetrahydrofolate interconversion"/>
    <property type="evidence" value="ECO:0007669"/>
    <property type="project" value="UniProtKB-UniPathway"/>
</dbReference>
<dbReference type="GO" id="GO:0009086">
    <property type="term" value="P:methionine biosynthetic process"/>
    <property type="evidence" value="ECO:0007669"/>
    <property type="project" value="TreeGrafter"/>
</dbReference>
<dbReference type="UniPathway" id="UPA00193"/>
<keyword evidence="6 9" id="KW-0560">Oxidoreductase</keyword>
<dbReference type="EMBL" id="FWDO01000005">
    <property type="protein sequence ID" value="SLM18524.1"/>
    <property type="molecule type" value="Genomic_DNA"/>
</dbReference>
<accession>A0A3P3XQQ6</accession>
<evidence type="ECO:0000313" key="10">
    <source>
        <dbReference type="EMBL" id="SLM18524.1"/>
    </source>
</evidence>
<sequence>MPATSYCGVTMHNDKPSVNTSRARVLDTLASGLASRPVSGRAPRRCISIEMVPPPRGGDLDSIMAAMETIAPHRPSFVSVTDHPGGKAWVDSGEGPKRVALRTKPGTLGTAVALRDAFDITAVPHIVGGMADRLDVEDLLIDLHYANFRDIFVVMGDDRYAPAALPPGGRAGRMGNGPDGYNHARDIVEHVVRLNRGEYTPPSEGKPTDFVVGVAAYPQKHFAAANPETDFEHLVEKIRAGASFVITQMVFEAGPYADLVRRLRDAGVGAPVLPGIKPILKASSLDMIPRTFFVDIPPLLVAALREARSPAEERAAGIAWTVKLCQDLLDAGAPGLHFFTMGRGVGTRWILDALFGTPGGKV</sequence>
<dbReference type="GO" id="GO:0106312">
    <property type="term" value="F:methylenetetrahydrofolate reductase (NADH) activity"/>
    <property type="evidence" value="ECO:0007669"/>
    <property type="project" value="UniProtKB-EC"/>
</dbReference>
<dbReference type="InterPro" id="IPR029041">
    <property type="entry name" value="FAD-linked_oxidoreductase-like"/>
</dbReference>
<keyword evidence="4 9" id="KW-0285">Flavoprotein</keyword>
<evidence type="ECO:0000256" key="7">
    <source>
        <dbReference type="ARBA" id="ARBA00034478"/>
    </source>
</evidence>
<evidence type="ECO:0000256" key="9">
    <source>
        <dbReference type="RuleBase" id="RU003862"/>
    </source>
</evidence>
<comment type="cofactor">
    <cofactor evidence="1 9">
        <name>FAD</name>
        <dbReference type="ChEBI" id="CHEBI:57692"/>
    </cofactor>
</comment>
<dbReference type="GO" id="GO:0071949">
    <property type="term" value="F:FAD binding"/>
    <property type="evidence" value="ECO:0007669"/>
    <property type="project" value="TreeGrafter"/>
</dbReference>
<keyword evidence="5 9" id="KW-0274">FAD</keyword>
<evidence type="ECO:0000256" key="3">
    <source>
        <dbReference type="ARBA" id="ARBA00006743"/>
    </source>
</evidence>
<proteinExistence type="inferred from homology"/>
<dbReference type="GO" id="GO:0005829">
    <property type="term" value="C:cytosol"/>
    <property type="evidence" value="ECO:0007669"/>
    <property type="project" value="TreeGrafter"/>
</dbReference>
<comment type="catalytic activity">
    <reaction evidence="8">
        <text>(6S)-5-methyl-5,6,7,8-tetrahydrofolate + NAD(+) = (6R)-5,10-methylene-5,6,7,8-tetrahydrofolate + NADH + H(+)</text>
        <dbReference type="Rhea" id="RHEA:19821"/>
        <dbReference type="ChEBI" id="CHEBI:15378"/>
        <dbReference type="ChEBI" id="CHEBI:15636"/>
        <dbReference type="ChEBI" id="CHEBI:18608"/>
        <dbReference type="ChEBI" id="CHEBI:57540"/>
        <dbReference type="ChEBI" id="CHEBI:57945"/>
        <dbReference type="EC" id="1.5.1.54"/>
    </reaction>
    <physiologicalReaction direction="right-to-left" evidence="8">
        <dbReference type="Rhea" id="RHEA:19823"/>
    </physiologicalReaction>
</comment>
<dbReference type="InterPro" id="IPR003171">
    <property type="entry name" value="Mehydrof_redctse-like"/>
</dbReference>
<dbReference type="Pfam" id="PF02219">
    <property type="entry name" value="MTHFR"/>
    <property type="match status" value="1"/>
</dbReference>
<evidence type="ECO:0000256" key="2">
    <source>
        <dbReference type="ARBA" id="ARBA00004777"/>
    </source>
</evidence>
<dbReference type="CDD" id="cd00537">
    <property type="entry name" value="MTHFR"/>
    <property type="match status" value="1"/>
</dbReference>
<dbReference type="AlphaFoldDB" id="A0A3P3XQQ6"/>